<keyword evidence="13" id="KW-1185">Reference proteome</keyword>
<sequence length="311" mass="34086">MFSYNIIGTGAVGGYYGGRLSQSGRDVRFLARSDADEIRKHGLIVDSVKGDFILPEVPVFTSAAGMPAADVVVVSTKSTGNARLPEILEPLVSPGTIVLMLQNGLGMEEELAVRFPEAIVVGGMCFICAQKRKPARISHLDYGEITFAAFDPRGEAVLEALKKDFEESLVPITLAASLGAARWRKLLWNIPYNGMSVILGADTKTMMDDPSSRAIIRRLMEEVAQGAASCGFRFDEGAVDKMLAYTDGMKPYEPSMKLDFDYGRPMEIEYMYRNPIAEAKKRGCELPAVSMLADLLEFRQRRANADRNAPA</sequence>
<dbReference type="Pfam" id="PF02558">
    <property type="entry name" value="ApbA"/>
    <property type="match status" value="1"/>
</dbReference>
<dbReference type="RefSeq" id="WP_230754854.1">
    <property type="nucleotide sequence ID" value="NZ_JAINWA010000003.1"/>
</dbReference>
<dbReference type="InterPro" id="IPR008927">
    <property type="entry name" value="6-PGluconate_DH-like_C_sf"/>
</dbReference>
<evidence type="ECO:0000256" key="4">
    <source>
        <dbReference type="ARBA" id="ARBA00019465"/>
    </source>
</evidence>
<dbReference type="InterPro" id="IPR013752">
    <property type="entry name" value="KPA_reductase"/>
</dbReference>
<evidence type="ECO:0000256" key="2">
    <source>
        <dbReference type="ARBA" id="ARBA00007870"/>
    </source>
</evidence>
<evidence type="ECO:0000256" key="1">
    <source>
        <dbReference type="ARBA" id="ARBA00004994"/>
    </source>
</evidence>
<proteinExistence type="inferred from homology"/>
<dbReference type="GO" id="GO:0015940">
    <property type="term" value="P:pantothenate biosynthetic process"/>
    <property type="evidence" value="ECO:0007669"/>
    <property type="project" value="UniProtKB-KW"/>
</dbReference>
<dbReference type="NCBIfam" id="TIGR00745">
    <property type="entry name" value="apbA_panE"/>
    <property type="match status" value="1"/>
</dbReference>
<evidence type="ECO:0000256" key="8">
    <source>
        <dbReference type="ARBA" id="ARBA00048793"/>
    </source>
</evidence>
<gene>
    <name evidence="12" type="ORF">K7J14_07345</name>
</gene>
<name>A0AAE3EGX7_9SPIR</name>
<dbReference type="EC" id="1.1.1.169" evidence="3 9"/>
<dbReference type="SUPFAM" id="SSF48179">
    <property type="entry name" value="6-phosphogluconate dehydrogenase C-terminal domain-like"/>
    <property type="match status" value="1"/>
</dbReference>
<dbReference type="AlphaFoldDB" id="A0AAE3EGX7"/>
<evidence type="ECO:0000313" key="12">
    <source>
        <dbReference type="EMBL" id="MCD1654519.1"/>
    </source>
</evidence>
<evidence type="ECO:0000313" key="13">
    <source>
        <dbReference type="Proteomes" id="UP001198163"/>
    </source>
</evidence>
<evidence type="ECO:0000259" key="10">
    <source>
        <dbReference type="Pfam" id="PF02558"/>
    </source>
</evidence>
<comment type="pathway">
    <text evidence="1 9">Cofactor biosynthesis; (R)-pantothenate biosynthesis; (R)-pantoate from 3-methyl-2-oxobutanoate: step 2/2.</text>
</comment>
<evidence type="ECO:0000256" key="5">
    <source>
        <dbReference type="ARBA" id="ARBA00022857"/>
    </source>
</evidence>
<dbReference type="GO" id="GO:0008677">
    <property type="term" value="F:2-dehydropantoate 2-reductase activity"/>
    <property type="evidence" value="ECO:0007669"/>
    <property type="project" value="UniProtKB-EC"/>
</dbReference>
<dbReference type="Gene3D" id="3.40.50.720">
    <property type="entry name" value="NAD(P)-binding Rossmann-like Domain"/>
    <property type="match status" value="1"/>
</dbReference>
<evidence type="ECO:0000256" key="3">
    <source>
        <dbReference type="ARBA" id="ARBA00013014"/>
    </source>
</evidence>
<evidence type="ECO:0000256" key="9">
    <source>
        <dbReference type="RuleBase" id="RU362068"/>
    </source>
</evidence>
<accession>A0AAE3EGX7</accession>
<dbReference type="SUPFAM" id="SSF51735">
    <property type="entry name" value="NAD(P)-binding Rossmann-fold domains"/>
    <property type="match status" value="1"/>
</dbReference>
<protein>
    <recommendedName>
        <fullName evidence="4 9">2-dehydropantoate 2-reductase</fullName>
        <ecNumber evidence="3 9">1.1.1.169</ecNumber>
    </recommendedName>
    <alternativeName>
        <fullName evidence="7 9">Ketopantoate reductase</fullName>
    </alternativeName>
</protein>
<comment type="similarity">
    <text evidence="2 9">Belongs to the ketopantoate reductase family.</text>
</comment>
<dbReference type="Pfam" id="PF08546">
    <property type="entry name" value="ApbA_C"/>
    <property type="match status" value="1"/>
</dbReference>
<comment type="catalytic activity">
    <reaction evidence="8 9">
        <text>(R)-pantoate + NADP(+) = 2-dehydropantoate + NADPH + H(+)</text>
        <dbReference type="Rhea" id="RHEA:16233"/>
        <dbReference type="ChEBI" id="CHEBI:11561"/>
        <dbReference type="ChEBI" id="CHEBI:15378"/>
        <dbReference type="ChEBI" id="CHEBI:15980"/>
        <dbReference type="ChEBI" id="CHEBI:57783"/>
        <dbReference type="ChEBI" id="CHEBI:58349"/>
        <dbReference type="EC" id="1.1.1.169"/>
    </reaction>
</comment>
<dbReference type="InterPro" id="IPR013332">
    <property type="entry name" value="KPR_N"/>
</dbReference>
<dbReference type="PANTHER" id="PTHR21708:SF26">
    <property type="entry name" value="2-DEHYDROPANTOATE 2-REDUCTASE"/>
    <property type="match status" value="1"/>
</dbReference>
<dbReference type="InterPro" id="IPR036291">
    <property type="entry name" value="NAD(P)-bd_dom_sf"/>
</dbReference>
<evidence type="ECO:0000256" key="6">
    <source>
        <dbReference type="ARBA" id="ARBA00023002"/>
    </source>
</evidence>
<dbReference type="Proteomes" id="UP001198163">
    <property type="component" value="Unassembled WGS sequence"/>
</dbReference>
<dbReference type="PANTHER" id="PTHR21708">
    <property type="entry name" value="PROBABLE 2-DEHYDROPANTOATE 2-REDUCTASE"/>
    <property type="match status" value="1"/>
</dbReference>
<keyword evidence="9" id="KW-0566">Pantothenate biosynthesis</keyword>
<dbReference type="InterPro" id="IPR013328">
    <property type="entry name" value="6PGD_dom2"/>
</dbReference>
<dbReference type="EMBL" id="JAINWA010000003">
    <property type="protein sequence ID" value="MCD1654519.1"/>
    <property type="molecule type" value="Genomic_DNA"/>
</dbReference>
<reference evidence="12" key="1">
    <citation type="submission" date="2021-08" db="EMBL/GenBank/DDBJ databases">
        <title>Comparative analyses of Brucepasteria parasyntrophica and Teretinema zuelzerae.</title>
        <authorList>
            <person name="Song Y."/>
            <person name="Brune A."/>
        </authorList>
    </citation>
    <scope>NUCLEOTIDE SEQUENCE</scope>
    <source>
        <strain evidence="12">DSM 1903</strain>
    </source>
</reference>
<evidence type="ECO:0000256" key="7">
    <source>
        <dbReference type="ARBA" id="ARBA00032024"/>
    </source>
</evidence>
<keyword evidence="6 9" id="KW-0560">Oxidoreductase</keyword>
<dbReference type="InterPro" id="IPR003710">
    <property type="entry name" value="ApbA"/>
</dbReference>
<comment type="function">
    <text evidence="9">Catalyzes the NADPH-dependent reduction of ketopantoate into pantoic acid.</text>
</comment>
<evidence type="ECO:0000259" key="11">
    <source>
        <dbReference type="Pfam" id="PF08546"/>
    </source>
</evidence>
<feature type="domain" description="Ketopantoate reductase N-terminal" evidence="10">
    <location>
        <begin position="6"/>
        <end position="151"/>
    </location>
</feature>
<comment type="caution">
    <text evidence="12">The sequence shown here is derived from an EMBL/GenBank/DDBJ whole genome shotgun (WGS) entry which is preliminary data.</text>
</comment>
<dbReference type="GO" id="GO:0005737">
    <property type="term" value="C:cytoplasm"/>
    <property type="evidence" value="ECO:0007669"/>
    <property type="project" value="TreeGrafter"/>
</dbReference>
<dbReference type="Gene3D" id="1.10.1040.10">
    <property type="entry name" value="N-(1-d-carboxylethyl)-l-norvaline Dehydrogenase, domain 2"/>
    <property type="match status" value="1"/>
</dbReference>
<dbReference type="FunFam" id="1.10.1040.10:FF:000017">
    <property type="entry name" value="2-dehydropantoate 2-reductase"/>
    <property type="match status" value="1"/>
</dbReference>
<dbReference type="InterPro" id="IPR051402">
    <property type="entry name" value="KPR-Related"/>
</dbReference>
<organism evidence="12 13">
    <name type="scientific">Teretinema zuelzerae</name>
    <dbReference type="NCBI Taxonomy" id="156"/>
    <lineage>
        <taxon>Bacteria</taxon>
        <taxon>Pseudomonadati</taxon>
        <taxon>Spirochaetota</taxon>
        <taxon>Spirochaetia</taxon>
        <taxon>Spirochaetales</taxon>
        <taxon>Treponemataceae</taxon>
        <taxon>Teretinema</taxon>
    </lineage>
</organism>
<feature type="domain" description="Ketopantoate reductase C-terminal" evidence="11">
    <location>
        <begin position="180"/>
        <end position="299"/>
    </location>
</feature>
<keyword evidence="5 9" id="KW-0521">NADP</keyword>